<proteinExistence type="predicted"/>
<dbReference type="EMBL" id="AKKU01000017">
    <property type="protein sequence ID" value="EIW88592.1"/>
    <property type="molecule type" value="Genomic_DNA"/>
</dbReference>
<evidence type="ECO:0000256" key="1">
    <source>
        <dbReference type="SAM" id="SignalP"/>
    </source>
</evidence>
<reference evidence="5 6" key="1">
    <citation type="journal article" date="2012" name="J. Bacteriol.">
        <title>Genome Sequence of Pectin-Degrading Alishewanella agri, Isolated from Landfill Soil.</title>
        <authorList>
            <person name="Kim J."/>
            <person name="Jung J."/>
            <person name="Sung J.S."/>
            <person name="Chun J."/>
            <person name="Park W."/>
        </authorList>
    </citation>
    <scope>NUCLEOTIDE SEQUENCE [LARGE SCALE GENOMIC DNA]</scope>
    <source>
        <strain evidence="5 6">BL06</strain>
    </source>
</reference>
<name>I9P118_9ALTE</name>
<feature type="signal peptide" evidence="1">
    <location>
        <begin position="1"/>
        <end position="18"/>
    </location>
</feature>
<feature type="domain" description="DUF7843" evidence="4">
    <location>
        <begin position="31"/>
        <end position="104"/>
    </location>
</feature>
<dbReference type="Pfam" id="PF25225">
    <property type="entry name" value="DUF7843"/>
    <property type="match status" value="1"/>
</dbReference>
<evidence type="ECO:0000259" key="2">
    <source>
        <dbReference type="Pfam" id="PF13387"/>
    </source>
</evidence>
<gene>
    <name evidence="5" type="ORF">AGRI_10271</name>
</gene>
<organism evidence="5 6">
    <name type="scientific">Alishewanella agri BL06</name>
    <dbReference type="NCBI Taxonomy" id="1195246"/>
    <lineage>
        <taxon>Bacteria</taxon>
        <taxon>Pseudomonadati</taxon>
        <taxon>Pseudomonadota</taxon>
        <taxon>Gammaproteobacteria</taxon>
        <taxon>Alteromonadales</taxon>
        <taxon>Alteromonadaceae</taxon>
        <taxon>Alishewanella</taxon>
    </lineage>
</organism>
<feature type="domain" description="DUF7840" evidence="3">
    <location>
        <begin position="409"/>
        <end position="614"/>
    </location>
</feature>
<dbReference type="STRING" id="1195246.AGRI_10271"/>
<sequence length="615" mass="69642">MKFLLFAVCYLLAFPAWPNVVERLQQQAALQDLATAPYWLALLHQEGVNTRSAIVDPDFFLASAADAGAELNATLAALLLPVSGDVNAHAQCRFIARSHWLQQQLPELKHQLATVSCPLFDDWSDQQQIGSVSAIFASGYLGNPASFYGHILLKFNSASDKRALLQQQNINFGAEVPTAENPLLYIAKGLAGGYNAVFSYGDFYRNIHTYGETELRDQWEYQLALTDAEVKQLLYHAWELIGRDYVYYFLKENCAFRMAELLELVVGQPLISRRKPYAMPISVFHRLAEVEHHGQPLVSKITQHPSRQKRLHAGYQQSSPDVQNAVAWLVANNYQLAGAAFQQLTVAERIQVLEILFDYIEFLKVEADTPELTKIKNLLLQARLQLPAAKPTSLTLNDNAPHRNTYPSLIQVAITDTENSVAYDLRFRATYYDLLTANRDPGVFSALAMFDVQVRLQQGRLALQRFELLNIENMNLSHTGLVGDGGLAWKINLGYLPEDLVCADCQQLQLTAGAGKAVPLSSGILYLMQDARLHQDKFQTGWLSADSRLGTVFDVQPYWRLHAEIGYRSYLNTERDNFFWYRLQQRFGTSQRWDLRLGIVRQRATEVSLAFSYYF</sequence>
<protein>
    <submittedName>
        <fullName evidence="5">Uncharacterized protein</fullName>
    </submittedName>
</protein>
<dbReference type="InterPro" id="IPR057165">
    <property type="entry name" value="DUF7843"/>
</dbReference>
<comment type="caution">
    <text evidence="5">The sequence shown here is derived from an EMBL/GenBank/DDBJ whole genome shotgun (WGS) entry which is preliminary data.</text>
</comment>
<dbReference type="eggNOG" id="ENOG502Z92U">
    <property type="taxonomic scope" value="Bacteria"/>
</dbReference>
<evidence type="ECO:0000259" key="4">
    <source>
        <dbReference type="Pfam" id="PF25225"/>
    </source>
</evidence>
<dbReference type="PATRIC" id="fig|1195246.3.peg.2032"/>
<evidence type="ECO:0000259" key="3">
    <source>
        <dbReference type="Pfam" id="PF25222"/>
    </source>
</evidence>
<dbReference type="AlphaFoldDB" id="I9P118"/>
<evidence type="ECO:0000313" key="5">
    <source>
        <dbReference type="EMBL" id="EIW88592.1"/>
    </source>
</evidence>
<dbReference type="Proteomes" id="UP000035062">
    <property type="component" value="Unassembled WGS sequence"/>
</dbReference>
<dbReference type="InterPro" id="IPR025178">
    <property type="entry name" value="Lnb_N"/>
</dbReference>
<evidence type="ECO:0000313" key="6">
    <source>
        <dbReference type="Proteomes" id="UP000035062"/>
    </source>
</evidence>
<dbReference type="RefSeq" id="WP_008984890.1">
    <property type="nucleotide sequence ID" value="NZ_AKKU01000017.1"/>
</dbReference>
<feature type="chain" id="PRO_5003723106" evidence="1">
    <location>
        <begin position="19"/>
        <end position="615"/>
    </location>
</feature>
<keyword evidence="1" id="KW-0732">Signal</keyword>
<keyword evidence="6" id="KW-1185">Reference proteome</keyword>
<dbReference type="InterPro" id="IPR057162">
    <property type="entry name" value="DUF7840"/>
</dbReference>
<dbReference type="Pfam" id="PF25222">
    <property type="entry name" value="DUF7840"/>
    <property type="match status" value="1"/>
</dbReference>
<feature type="domain" description="Lnb N-terminal periplasmic" evidence="2">
    <location>
        <begin position="120"/>
        <end position="269"/>
    </location>
</feature>
<dbReference type="Pfam" id="PF13387">
    <property type="entry name" value="Lnb_N"/>
    <property type="match status" value="1"/>
</dbReference>
<accession>I9P118</accession>